<sequence length="50" mass="5933">MPSVTLIVLTWYCMLVVFCVQKAILSGIYVYEMIKKLRLRSERSRRLILV</sequence>
<keyword evidence="3" id="KW-1185">Reference proteome</keyword>
<dbReference type="EMBL" id="KZ821246">
    <property type="protein sequence ID" value="PYH43107.1"/>
    <property type="molecule type" value="Genomic_DNA"/>
</dbReference>
<reference evidence="2 3" key="1">
    <citation type="submission" date="2016-12" db="EMBL/GenBank/DDBJ databases">
        <title>The genomes of Aspergillus section Nigri reveals drivers in fungal speciation.</title>
        <authorList>
            <consortium name="DOE Joint Genome Institute"/>
            <person name="Vesth T.C."/>
            <person name="Nybo J."/>
            <person name="Theobald S."/>
            <person name="Brandl J."/>
            <person name="Frisvad J.C."/>
            <person name="Nielsen K.F."/>
            <person name="Lyhne E.K."/>
            <person name="Kogle M.E."/>
            <person name="Kuo A."/>
            <person name="Riley R."/>
            <person name="Clum A."/>
            <person name="Nolan M."/>
            <person name="Lipzen A."/>
            <person name="Salamov A."/>
            <person name="Henrissat B."/>
            <person name="Wiebenga A."/>
            <person name="De Vries R.P."/>
            <person name="Grigoriev I.V."/>
            <person name="Mortensen U.H."/>
            <person name="Andersen M.R."/>
            <person name="Baker S.E."/>
        </authorList>
    </citation>
    <scope>NUCLEOTIDE SEQUENCE [LARGE SCALE GENOMIC DNA]</scope>
    <source>
        <strain evidence="2 3">JOP 1030-1</strain>
    </source>
</reference>
<dbReference type="GeneID" id="37078769"/>
<dbReference type="RefSeq" id="XP_025429089.1">
    <property type="nucleotide sequence ID" value="XM_025577540.1"/>
</dbReference>
<evidence type="ECO:0000313" key="2">
    <source>
        <dbReference type="EMBL" id="PYH43107.1"/>
    </source>
</evidence>
<feature type="transmembrane region" description="Helical" evidence="1">
    <location>
        <begin position="6"/>
        <end position="31"/>
    </location>
</feature>
<dbReference type="AlphaFoldDB" id="A0A318Z9K8"/>
<evidence type="ECO:0000313" key="3">
    <source>
        <dbReference type="Proteomes" id="UP000248349"/>
    </source>
</evidence>
<name>A0A318Z9K8_9EURO</name>
<accession>A0A318Z9K8</accession>
<keyword evidence="1" id="KW-0472">Membrane</keyword>
<protein>
    <submittedName>
        <fullName evidence="2">Uncharacterized protein</fullName>
    </submittedName>
</protein>
<keyword evidence="1" id="KW-0812">Transmembrane</keyword>
<evidence type="ECO:0000256" key="1">
    <source>
        <dbReference type="SAM" id="Phobius"/>
    </source>
</evidence>
<proteinExistence type="predicted"/>
<gene>
    <name evidence="2" type="ORF">BP01DRAFT_384802</name>
</gene>
<dbReference type="Proteomes" id="UP000248349">
    <property type="component" value="Unassembled WGS sequence"/>
</dbReference>
<organism evidence="2 3">
    <name type="scientific">Aspergillus saccharolyticus JOP 1030-1</name>
    <dbReference type="NCBI Taxonomy" id="1450539"/>
    <lineage>
        <taxon>Eukaryota</taxon>
        <taxon>Fungi</taxon>
        <taxon>Dikarya</taxon>
        <taxon>Ascomycota</taxon>
        <taxon>Pezizomycotina</taxon>
        <taxon>Eurotiomycetes</taxon>
        <taxon>Eurotiomycetidae</taxon>
        <taxon>Eurotiales</taxon>
        <taxon>Aspergillaceae</taxon>
        <taxon>Aspergillus</taxon>
        <taxon>Aspergillus subgen. Circumdati</taxon>
    </lineage>
</organism>
<keyword evidence="1" id="KW-1133">Transmembrane helix</keyword>